<feature type="transmembrane region" description="Helical" evidence="9">
    <location>
        <begin position="309"/>
        <end position="329"/>
    </location>
</feature>
<dbReference type="InterPro" id="IPR004827">
    <property type="entry name" value="bZIP"/>
</dbReference>
<feature type="transmembrane region" description="Helical" evidence="9">
    <location>
        <begin position="224"/>
        <end position="250"/>
    </location>
</feature>
<dbReference type="Pfam" id="PF07716">
    <property type="entry name" value="bZIP_2"/>
    <property type="match status" value="1"/>
</dbReference>
<evidence type="ECO:0000256" key="1">
    <source>
        <dbReference type="ARBA" id="ARBA00004123"/>
    </source>
</evidence>
<dbReference type="Proteomes" id="UP000655225">
    <property type="component" value="Unassembled WGS sequence"/>
</dbReference>
<feature type="compositionally biased region" description="Polar residues" evidence="8">
    <location>
        <begin position="109"/>
        <end position="120"/>
    </location>
</feature>
<dbReference type="OrthoDB" id="674948at2759"/>
<protein>
    <recommendedName>
        <fullName evidence="10">BZIP domain-containing protein</fullName>
    </recommendedName>
</protein>
<dbReference type="PROSITE" id="PS50217">
    <property type="entry name" value="BZIP"/>
    <property type="match status" value="1"/>
</dbReference>
<organism evidence="11 12">
    <name type="scientific">Tetracentron sinense</name>
    <name type="common">Spur-leaf</name>
    <dbReference type="NCBI Taxonomy" id="13715"/>
    <lineage>
        <taxon>Eukaryota</taxon>
        <taxon>Viridiplantae</taxon>
        <taxon>Streptophyta</taxon>
        <taxon>Embryophyta</taxon>
        <taxon>Tracheophyta</taxon>
        <taxon>Spermatophyta</taxon>
        <taxon>Magnoliopsida</taxon>
        <taxon>Trochodendrales</taxon>
        <taxon>Trochodendraceae</taxon>
        <taxon>Tetracentron</taxon>
    </lineage>
</organism>
<name>A0A834ZVE5_TETSI</name>
<feature type="region of interest" description="Disordered" evidence="8">
    <location>
        <begin position="109"/>
        <end position="158"/>
    </location>
</feature>
<evidence type="ECO:0000256" key="6">
    <source>
        <dbReference type="ARBA" id="ARBA00023163"/>
    </source>
</evidence>
<dbReference type="AlphaFoldDB" id="A0A834ZVE5"/>
<evidence type="ECO:0000313" key="11">
    <source>
        <dbReference type="EMBL" id="KAF8409866.1"/>
    </source>
</evidence>
<dbReference type="GO" id="GO:0003700">
    <property type="term" value="F:DNA-binding transcription factor activity"/>
    <property type="evidence" value="ECO:0007669"/>
    <property type="project" value="InterPro"/>
</dbReference>
<reference evidence="11 12" key="1">
    <citation type="submission" date="2020-04" db="EMBL/GenBank/DDBJ databases">
        <title>Plant Genome Project.</title>
        <authorList>
            <person name="Zhang R.-G."/>
        </authorList>
    </citation>
    <scope>NUCLEOTIDE SEQUENCE [LARGE SCALE GENOMIC DNA]</scope>
    <source>
        <strain evidence="11">YNK0</strain>
        <tissue evidence="11">Leaf</tissue>
    </source>
</reference>
<comment type="caution">
    <text evidence="11">The sequence shown here is derived from an EMBL/GenBank/DDBJ whole genome shotgun (WGS) entry which is preliminary data.</text>
</comment>
<keyword evidence="6" id="KW-0804">Transcription</keyword>
<dbReference type="GO" id="GO:0005634">
    <property type="term" value="C:nucleus"/>
    <property type="evidence" value="ECO:0007669"/>
    <property type="project" value="UniProtKB-SubCell"/>
</dbReference>
<dbReference type="Gene3D" id="1.20.5.170">
    <property type="match status" value="1"/>
</dbReference>
<evidence type="ECO:0000256" key="5">
    <source>
        <dbReference type="ARBA" id="ARBA00023125"/>
    </source>
</evidence>
<dbReference type="InterPro" id="IPR046347">
    <property type="entry name" value="bZIP_sf"/>
</dbReference>
<keyword evidence="9" id="KW-0812">Transmembrane</keyword>
<keyword evidence="5" id="KW-0238">DNA-binding</keyword>
<gene>
    <name evidence="11" type="ORF">HHK36_002384</name>
</gene>
<dbReference type="GO" id="GO:0003677">
    <property type="term" value="F:DNA binding"/>
    <property type="evidence" value="ECO:0007669"/>
    <property type="project" value="UniProtKB-KW"/>
</dbReference>
<sequence>MGDIQGQEVDIINQIDWENLLDNIPEDLNLFADDLPLVTDSPVDDSTKQFSNPSPDSVSSWIGEIEQLLMEEDDKEVKVNPDFCDEFFSDLFIDVPVDPSGEARVSNDVISWNPESNDSDNSQEKEKSDVSDVKNGGEDEDEDDPVSKKRKRQLRNKDAALRSRERKKTYVRDLEMKSRYLEGECRRLDRLLQCFIAENQALHFRVEKDKAFDASMAKQESAVLLLESLLLGSLLWFTGIMCLFSLPGLLHSTTGGVPLGNVGSEDQVLVALRGAGNERLGLPVLRMFFKSKRCKALRTKMKLKMSFQFGMRDFSSFLFLIFPFSSLFFPTLFRVMAVREECLNF</sequence>
<evidence type="ECO:0000256" key="3">
    <source>
        <dbReference type="ARBA" id="ARBA00007163"/>
    </source>
</evidence>
<keyword evidence="4" id="KW-0805">Transcription regulation</keyword>
<evidence type="ECO:0000256" key="2">
    <source>
        <dbReference type="ARBA" id="ARBA00004389"/>
    </source>
</evidence>
<feature type="compositionally biased region" description="Basic and acidic residues" evidence="8">
    <location>
        <begin position="122"/>
        <end position="137"/>
    </location>
</feature>
<comment type="subcellular location">
    <subcellularLocation>
        <location evidence="2">Endoplasmic reticulum membrane</location>
        <topology evidence="2">Single-pass membrane protein</topology>
    </subcellularLocation>
    <subcellularLocation>
        <location evidence="1">Nucleus</location>
    </subcellularLocation>
</comment>
<evidence type="ECO:0000256" key="8">
    <source>
        <dbReference type="SAM" id="MobiDB-lite"/>
    </source>
</evidence>
<evidence type="ECO:0000259" key="10">
    <source>
        <dbReference type="PROSITE" id="PS50217"/>
    </source>
</evidence>
<evidence type="ECO:0000256" key="4">
    <source>
        <dbReference type="ARBA" id="ARBA00023015"/>
    </source>
</evidence>
<dbReference type="SMART" id="SM00338">
    <property type="entry name" value="BRLZ"/>
    <property type="match status" value="1"/>
</dbReference>
<keyword evidence="12" id="KW-1185">Reference proteome</keyword>
<keyword evidence="9" id="KW-0472">Membrane</keyword>
<dbReference type="SUPFAM" id="SSF57959">
    <property type="entry name" value="Leucine zipper domain"/>
    <property type="match status" value="1"/>
</dbReference>
<proteinExistence type="inferred from homology"/>
<keyword evidence="9" id="KW-1133">Transmembrane helix</keyword>
<evidence type="ECO:0000256" key="9">
    <source>
        <dbReference type="SAM" id="Phobius"/>
    </source>
</evidence>
<dbReference type="CDD" id="cd14704">
    <property type="entry name" value="bZIP_HY5-like"/>
    <property type="match status" value="1"/>
</dbReference>
<dbReference type="PANTHER" id="PTHR47416">
    <property type="entry name" value="BASIC-LEUCINE ZIPPER TRANSCRIPTION FACTOR F-RELATED"/>
    <property type="match status" value="1"/>
</dbReference>
<evidence type="ECO:0000313" key="12">
    <source>
        <dbReference type="Proteomes" id="UP000655225"/>
    </source>
</evidence>
<keyword evidence="7" id="KW-0539">Nucleus</keyword>
<dbReference type="EMBL" id="JABCRI010000002">
    <property type="protein sequence ID" value="KAF8409866.1"/>
    <property type="molecule type" value="Genomic_DNA"/>
</dbReference>
<dbReference type="GO" id="GO:0005789">
    <property type="term" value="C:endoplasmic reticulum membrane"/>
    <property type="evidence" value="ECO:0007669"/>
    <property type="project" value="UniProtKB-SubCell"/>
</dbReference>
<feature type="domain" description="BZIP" evidence="10">
    <location>
        <begin position="146"/>
        <end position="202"/>
    </location>
</feature>
<accession>A0A834ZVE5</accession>
<dbReference type="OMA" id="TILMKDD"/>
<evidence type="ECO:0000256" key="7">
    <source>
        <dbReference type="ARBA" id="ARBA00023242"/>
    </source>
</evidence>
<dbReference type="PANTHER" id="PTHR47416:SF8">
    <property type="entry name" value="BASIC-LEUCINE ZIPPER TRANSCRIPTION FACTOR E-RELATED"/>
    <property type="match status" value="1"/>
</dbReference>
<comment type="similarity">
    <text evidence="3">Belongs to the bZIP family.</text>
</comment>